<dbReference type="Proteomes" id="UP001500635">
    <property type="component" value="Unassembled WGS sequence"/>
</dbReference>
<name>A0ABP8K3T4_9ACTN</name>
<feature type="domain" description="HTH tetR-type" evidence="3">
    <location>
        <begin position="16"/>
        <end position="76"/>
    </location>
</feature>
<dbReference type="PRINTS" id="PR00455">
    <property type="entry name" value="HTHTETR"/>
</dbReference>
<reference evidence="5" key="1">
    <citation type="journal article" date="2019" name="Int. J. Syst. Evol. Microbiol.">
        <title>The Global Catalogue of Microorganisms (GCM) 10K type strain sequencing project: providing services to taxonomists for standard genome sequencing and annotation.</title>
        <authorList>
            <consortium name="The Broad Institute Genomics Platform"/>
            <consortium name="The Broad Institute Genome Sequencing Center for Infectious Disease"/>
            <person name="Wu L."/>
            <person name="Ma J."/>
        </authorList>
    </citation>
    <scope>NUCLEOTIDE SEQUENCE [LARGE SCALE GENOMIC DNA]</scope>
    <source>
        <strain evidence="5">JCM 17688</strain>
    </source>
</reference>
<protein>
    <submittedName>
        <fullName evidence="4">TetR/AcrR family transcriptional regulator</fullName>
    </submittedName>
</protein>
<dbReference type="SUPFAM" id="SSF46689">
    <property type="entry name" value="Homeodomain-like"/>
    <property type="match status" value="1"/>
</dbReference>
<evidence type="ECO:0000313" key="5">
    <source>
        <dbReference type="Proteomes" id="UP001500635"/>
    </source>
</evidence>
<dbReference type="RefSeq" id="WP_344998962.1">
    <property type="nucleotide sequence ID" value="NZ_BAABFR010000075.1"/>
</dbReference>
<dbReference type="InterPro" id="IPR036271">
    <property type="entry name" value="Tet_transcr_reg_TetR-rel_C_sf"/>
</dbReference>
<dbReference type="PANTHER" id="PTHR30328">
    <property type="entry name" value="TRANSCRIPTIONAL REPRESSOR"/>
    <property type="match status" value="1"/>
</dbReference>
<dbReference type="InterPro" id="IPR050109">
    <property type="entry name" value="HTH-type_TetR-like_transc_reg"/>
</dbReference>
<evidence type="ECO:0000256" key="2">
    <source>
        <dbReference type="PROSITE-ProRule" id="PRU00335"/>
    </source>
</evidence>
<sequence>MARPVTDATVRKRDSERTRRDIIDIATKEFADKGYAGARVDEIAERTHTTKRMLYYYFGDKDGLYRAVLEHSYGRIRAQERRARIDESDPVTAVRQIAEITFDHHDRNPDFIRIVAGENILKGAHMNHADQVAGMGSPALDVLRPIVERGREQGVFRDDIDALDVHQAISSYCFFRVANRYTWKSLFGQNLTAPDERARQRRILGDMIVALLTTPAQP</sequence>
<keyword evidence="1 2" id="KW-0238">DNA-binding</keyword>
<accession>A0ABP8K3T4</accession>
<dbReference type="Pfam" id="PF17938">
    <property type="entry name" value="TetR_C_29"/>
    <property type="match status" value="1"/>
</dbReference>
<feature type="DNA-binding region" description="H-T-H motif" evidence="2">
    <location>
        <begin position="39"/>
        <end position="58"/>
    </location>
</feature>
<dbReference type="InterPro" id="IPR001647">
    <property type="entry name" value="HTH_TetR"/>
</dbReference>
<gene>
    <name evidence="4" type="ORF">GCM10023147_38100</name>
</gene>
<evidence type="ECO:0000259" key="3">
    <source>
        <dbReference type="PROSITE" id="PS50977"/>
    </source>
</evidence>
<dbReference type="Gene3D" id="1.10.357.10">
    <property type="entry name" value="Tetracycline Repressor, domain 2"/>
    <property type="match status" value="1"/>
</dbReference>
<dbReference type="SUPFAM" id="SSF48498">
    <property type="entry name" value="Tetracyclin repressor-like, C-terminal domain"/>
    <property type="match status" value="1"/>
</dbReference>
<dbReference type="EMBL" id="BAABFR010000075">
    <property type="protein sequence ID" value="GAA4399953.1"/>
    <property type="molecule type" value="Genomic_DNA"/>
</dbReference>
<dbReference type="InterPro" id="IPR041474">
    <property type="entry name" value="NicS_C"/>
</dbReference>
<proteinExistence type="predicted"/>
<dbReference type="Pfam" id="PF00440">
    <property type="entry name" value="TetR_N"/>
    <property type="match status" value="1"/>
</dbReference>
<keyword evidence="5" id="KW-1185">Reference proteome</keyword>
<dbReference type="PANTHER" id="PTHR30328:SF54">
    <property type="entry name" value="HTH-TYPE TRANSCRIPTIONAL REPRESSOR SCO4008"/>
    <property type="match status" value="1"/>
</dbReference>
<comment type="caution">
    <text evidence="4">The sequence shown here is derived from an EMBL/GenBank/DDBJ whole genome shotgun (WGS) entry which is preliminary data.</text>
</comment>
<organism evidence="4 5">
    <name type="scientific">Tsukamurella soli</name>
    <dbReference type="NCBI Taxonomy" id="644556"/>
    <lineage>
        <taxon>Bacteria</taxon>
        <taxon>Bacillati</taxon>
        <taxon>Actinomycetota</taxon>
        <taxon>Actinomycetes</taxon>
        <taxon>Mycobacteriales</taxon>
        <taxon>Tsukamurellaceae</taxon>
        <taxon>Tsukamurella</taxon>
    </lineage>
</organism>
<dbReference type="PROSITE" id="PS50977">
    <property type="entry name" value="HTH_TETR_2"/>
    <property type="match status" value="1"/>
</dbReference>
<evidence type="ECO:0000313" key="4">
    <source>
        <dbReference type="EMBL" id="GAA4399953.1"/>
    </source>
</evidence>
<evidence type="ECO:0000256" key="1">
    <source>
        <dbReference type="ARBA" id="ARBA00023125"/>
    </source>
</evidence>
<dbReference type="InterPro" id="IPR009057">
    <property type="entry name" value="Homeodomain-like_sf"/>
</dbReference>